<evidence type="ECO:0000313" key="2">
    <source>
        <dbReference type="Proteomes" id="UP000237068"/>
    </source>
</evidence>
<dbReference type="AlphaFoldDB" id="A0A2S4AHK1"/>
<sequence length="163" mass="18652">MNMEQPEQRKWDQVTPEGLYTIIQYLKSNFDAELSHKVIELFHERMRDDIDFDPALLHSLMKHVFAQIMEGKSADQAFGLKTEKGKYPRPDTHSRDLHATAIVILRLRQGLNLEDSSNDAAELLGISDMTVKRACADWREALEELDLPDETLQVLAAEHPISP</sequence>
<name>A0A2S4AHK1_STUST</name>
<dbReference type="RefSeq" id="WP_103458066.1">
    <property type="nucleotide sequence ID" value="NZ_JAMOHQ010000017.1"/>
</dbReference>
<gene>
    <name evidence="1" type="ORF">CXK91_21700</name>
</gene>
<reference evidence="1 2" key="1">
    <citation type="submission" date="2018-01" db="EMBL/GenBank/DDBJ databases">
        <title>Denitrification phenotypes of diverse strains of Pseudomonas stutzeri.</title>
        <authorList>
            <person name="Milligan D.A."/>
            <person name="Bergaust L."/>
            <person name="Bakken L.R."/>
            <person name="Frostegard A."/>
        </authorList>
    </citation>
    <scope>NUCLEOTIDE SEQUENCE [LARGE SCALE GENOMIC DNA]</scope>
    <source>
        <strain evidence="1 2">24a13</strain>
    </source>
</reference>
<accession>A0A2S4AHK1</accession>
<dbReference type="Proteomes" id="UP000237068">
    <property type="component" value="Unassembled WGS sequence"/>
</dbReference>
<dbReference type="EMBL" id="PPXG01000011">
    <property type="protein sequence ID" value="POH80933.1"/>
    <property type="molecule type" value="Genomic_DNA"/>
</dbReference>
<organism evidence="1 2">
    <name type="scientific">Stutzerimonas stutzeri</name>
    <name type="common">Pseudomonas stutzeri</name>
    <dbReference type="NCBI Taxonomy" id="316"/>
    <lineage>
        <taxon>Bacteria</taxon>
        <taxon>Pseudomonadati</taxon>
        <taxon>Pseudomonadota</taxon>
        <taxon>Gammaproteobacteria</taxon>
        <taxon>Pseudomonadales</taxon>
        <taxon>Pseudomonadaceae</taxon>
        <taxon>Stutzerimonas</taxon>
    </lineage>
</organism>
<comment type="caution">
    <text evidence="1">The sequence shown here is derived from an EMBL/GenBank/DDBJ whole genome shotgun (WGS) entry which is preliminary data.</text>
</comment>
<proteinExistence type="predicted"/>
<evidence type="ECO:0000313" key="1">
    <source>
        <dbReference type="EMBL" id="POH80933.1"/>
    </source>
</evidence>
<dbReference type="OrthoDB" id="6900884at2"/>
<protein>
    <submittedName>
        <fullName evidence="1">Uncharacterized protein</fullName>
    </submittedName>
</protein>